<evidence type="ECO:0000313" key="2">
    <source>
        <dbReference type="Proteomes" id="UP001497744"/>
    </source>
</evidence>
<evidence type="ECO:0000313" key="1">
    <source>
        <dbReference type="EMBL" id="GIX60999.1"/>
    </source>
</evidence>
<reference evidence="1 2" key="1">
    <citation type="submission" date="2021-06" db="EMBL/GenBank/DDBJ databases">
        <title>Genome sequence of Babesia caballi.</title>
        <authorList>
            <person name="Yamagishi J."/>
            <person name="Kidaka T."/>
            <person name="Ochi A."/>
        </authorList>
    </citation>
    <scope>NUCLEOTIDE SEQUENCE [LARGE SCALE GENOMIC DNA]</scope>
    <source>
        <strain evidence="1">USDA-D6B2</strain>
    </source>
</reference>
<dbReference type="GO" id="GO:0016787">
    <property type="term" value="F:hydrolase activity"/>
    <property type="evidence" value="ECO:0007669"/>
    <property type="project" value="UniProtKB-KW"/>
</dbReference>
<dbReference type="GeneID" id="94192482"/>
<dbReference type="EMBL" id="BPLF01000001">
    <property type="protein sequence ID" value="GIX60999.1"/>
    <property type="molecule type" value="Genomic_DNA"/>
</dbReference>
<accession>A0AAV4LM24</accession>
<name>A0AAV4LM24_BABCB</name>
<dbReference type="RefSeq" id="XP_067713070.1">
    <property type="nucleotide sequence ID" value="XM_067856969.1"/>
</dbReference>
<gene>
    <name evidence="1" type="ORF">BcabD6B2_04340</name>
</gene>
<protein>
    <submittedName>
        <fullName evidence="1">Peptidyl-tRNA hydrolase, PTH1 family</fullName>
    </submittedName>
</protein>
<organism evidence="1 2">
    <name type="scientific">Babesia caballi</name>
    <dbReference type="NCBI Taxonomy" id="5871"/>
    <lineage>
        <taxon>Eukaryota</taxon>
        <taxon>Sar</taxon>
        <taxon>Alveolata</taxon>
        <taxon>Apicomplexa</taxon>
        <taxon>Aconoidasida</taxon>
        <taxon>Piroplasmida</taxon>
        <taxon>Babesiidae</taxon>
        <taxon>Babesia</taxon>
    </lineage>
</organism>
<proteinExistence type="predicted"/>
<comment type="caution">
    <text evidence="1">The sequence shown here is derived from an EMBL/GenBank/DDBJ whole genome shotgun (WGS) entry which is preliminary data.</text>
</comment>
<dbReference type="Proteomes" id="UP001497744">
    <property type="component" value="Unassembled WGS sequence"/>
</dbReference>
<keyword evidence="2" id="KW-1185">Reference proteome</keyword>
<dbReference type="AlphaFoldDB" id="A0AAV4LM24"/>
<keyword evidence="1" id="KW-0378">Hydrolase</keyword>
<sequence>MTCEPLFLLVAKVRRVVEVDPIHAAQGTTVDDRRAPGKHAPTHRARHITPERTRHRRVQNDRPRRRVQVGVHNARVERSLNVVLQVRTPLDPRRPVGVRHRHRIGGRVVEPVALPVAVKLRRCLAQTVYDPLVFLVVELVLEVALHELEERATGHQAVAASLVLRPDPLDVQMLRYALQAAATRQLYRPLVKQELDIVQRGEKVVEQLEEVRLHVGKVVAAVEAHPDDVLVHDEAGRDDELPEVRDVNPLALVLVEVDSALFQQLNGVVGIHVALQVELEVKLPRRYPVGRLPVGVRKGEPQLDELEEVHIALDGLVVVVVLVAGGLGHNTGELRVDGDVRVLLQYVPYPLERIL</sequence>